<sequence length="185" mass="21776">MKFVLIFGSQAAGKMTVGQELEKRTELKLFHNHMTIDLLAPIFGFNPEMWRLVNLFRKEIFESVAKSDMEGLIFTYVWGFDLQEDWDYVNNICGIFESRGGTVYFVELEADLEERLRRNKSPNRLEHKPTKRNVEWSEKELKASIEKHRLNSHEGEIKKEQYIKINNTDLSAAEAAQFIKERFNL</sequence>
<proteinExistence type="predicted"/>
<name>A0A4R2B5J7_9BACI</name>
<dbReference type="Proteomes" id="UP000295689">
    <property type="component" value="Unassembled WGS sequence"/>
</dbReference>
<evidence type="ECO:0000313" key="2">
    <source>
        <dbReference type="Proteomes" id="UP000295689"/>
    </source>
</evidence>
<dbReference type="SUPFAM" id="SSF52540">
    <property type="entry name" value="P-loop containing nucleoside triphosphate hydrolases"/>
    <property type="match status" value="1"/>
</dbReference>
<dbReference type="EMBL" id="SLVV01000014">
    <property type="protein sequence ID" value="TCN20539.1"/>
    <property type="molecule type" value="Genomic_DNA"/>
</dbReference>
<dbReference type="RefSeq" id="WP_132011137.1">
    <property type="nucleotide sequence ID" value="NZ_JABUHM010000012.1"/>
</dbReference>
<protein>
    <submittedName>
        <fullName evidence="1">AAA domain-containing protein</fullName>
    </submittedName>
</protein>
<comment type="caution">
    <text evidence="1">The sequence shown here is derived from an EMBL/GenBank/DDBJ whole genome shotgun (WGS) entry which is preliminary data.</text>
</comment>
<evidence type="ECO:0000313" key="1">
    <source>
        <dbReference type="EMBL" id="TCN20539.1"/>
    </source>
</evidence>
<dbReference type="InterPro" id="IPR027417">
    <property type="entry name" value="P-loop_NTPase"/>
</dbReference>
<accession>A0A4R2B5J7</accession>
<organism evidence="1 2">
    <name type="scientific">Mesobacillus foraminis</name>
    <dbReference type="NCBI Taxonomy" id="279826"/>
    <lineage>
        <taxon>Bacteria</taxon>
        <taxon>Bacillati</taxon>
        <taxon>Bacillota</taxon>
        <taxon>Bacilli</taxon>
        <taxon>Bacillales</taxon>
        <taxon>Bacillaceae</taxon>
        <taxon>Mesobacillus</taxon>
    </lineage>
</organism>
<dbReference type="AlphaFoldDB" id="A0A4R2B5J7"/>
<dbReference type="Gene3D" id="3.40.50.300">
    <property type="entry name" value="P-loop containing nucleotide triphosphate hydrolases"/>
    <property type="match status" value="1"/>
</dbReference>
<gene>
    <name evidence="1" type="ORF">EV146_114159</name>
</gene>
<reference evidence="1 2" key="1">
    <citation type="journal article" date="2015" name="Stand. Genomic Sci.">
        <title>Genomic Encyclopedia of Bacterial and Archaeal Type Strains, Phase III: the genomes of soil and plant-associated and newly described type strains.</title>
        <authorList>
            <person name="Whitman W.B."/>
            <person name="Woyke T."/>
            <person name="Klenk H.P."/>
            <person name="Zhou Y."/>
            <person name="Lilburn T.G."/>
            <person name="Beck B.J."/>
            <person name="De Vos P."/>
            <person name="Vandamme P."/>
            <person name="Eisen J.A."/>
            <person name="Garrity G."/>
            <person name="Hugenholtz P."/>
            <person name="Kyrpides N.C."/>
        </authorList>
    </citation>
    <scope>NUCLEOTIDE SEQUENCE [LARGE SCALE GENOMIC DNA]</scope>
    <source>
        <strain evidence="1 2">CV53</strain>
    </source>
</reference>
<keyword evidence="2" id="KW-1185">Reference proteome</keyword>